<dbReference type="Proteomes" id="UP000801492">
    <property type="component" value="Unassembled WGS sequence"/>
</dbReference>
<comment type="caution">
    <text evidence="1">The sequence shown here is derived from an EMBL/GenBank/DDBJ whole genome shotgun (WGS) entry which is preliminary data.</text>
</comment>
<feature type="non-terminal residue" evidence="1">
    <location>
        <position position="1"/>
    </location>
</feature>
<evidence type="ECO:0000313" key="1">
    <source>
        <dbReference type="EMBL" id="KAF2906018.1"/>
    </source>
</evidence>
<evidence type="ECO:0000313" key="2">
    <source>
        <dbReference type="Proteomes" id="UP000801492"/>
    </source>
</evidence>
<sequence length="152" mass="17259">DPSTYGQVWAVQDPPKVFARKGKKQVSAITSDKHCEYVTVVVCVNAIENFVPSALIISRKDHKAKYLDGERPGTLRCAMSPAVWAYKYAATVRNATNGFEKSEMYLFNQHIFPEEFFLHNEVIENDIETIEEKMYIASVPENIAQKVEGPSW</sequence>
<accession>A0A8K0DMU8</accession>
<proteinExistence type="predicted"/>
<protein>
    <submittedName>
        <fullName evidence="1">Uncharacterized protein</fullName>
    </submittedName>
</protein>
<reference evidence="1" key="1">
    <citation type="submission" date="2019-08" db="EMBL/GenBank/DDBJ databases">
        <title>The genome of the North American firefly Photinus pyralis.</title>
        <authorList>
            <consortium name="Photinus pyralis genome working group"/>
            <person name="Fallon T.R."/>
            <person name="Sander Lower S.E."/>
            <person name="Weng J.-K."/>
        </authorList>
    </citation>
    <scope>NUCLEOTIDE SEQUENCE</scope>
    <source>
        <strain evidence="1">TRF0915ILg1</strain>
        <tissue evidence="1">Whole body</tissue>
    </source>
</reference>
<dbReference type="AlphaFoldDB" id="A0A8K0DMU8"/>
<organism evidence="1 2">
    <name type="scientific">Ignelater luminosus</name>
    <name type="common">Cucubano</name>
    <name type="synonym">Pyrophorus luminosus</name>
    <dbReference type="NCBI Taxonomy" id="2038154"/>
    <lineage>
        <taxon>Eukaryota</taxon>
        <taxon>Metazoa</taxon>
        <taxon>Ecdysozoa</taxon>
        <taxon>Arthropoda</taxon>
        <taxon>Hexapoda</taxon>
        <taxon>Insecta</taxon>
        <taxon>Pterygota</taxon>
        <taxon>Neoptera</taxon>
        <taxon>Endopterygota</taxon>
        <taxon>Coleoptera</taxon>
        <taxon>Polyphaga</taxon>
        <taxon>Elateriformia</taxon>
        <taxon>Elateroidea</taxon>
        <taxon>Elateridae</taxon>
        <taxon>Agrypninae</taxon>
        <taxon>Pyrophorini</taxon>
        <taxon>Ignelater</taxon>
    </lineage>
</organism>
<gene>
    <name evidence="1" type="ORF">ILUMI_00157</name>
</gene>
<dbReference type="EMBL" id="VTPC01000077">
    <property type="protein sequence ID" value="KAF2906018.1"/>
    <property type="molecule type" value="Genomic_DNA"/>
</dbReference>
<name>A0A8K0DMU8_IGNLU</name>
<keyword evidence="2" id="KW-1185">Reference proteome</keyword>